<dbReference type="InterPro" id="IPR029058">
    <property type="entry name" value="AB_hydrolase_fold"/>
</dbReference>
<dbReference type="GO" id="GO:0016787">
    <property type="term" value="F:hydrolase activity"/>
    <property type="evidence" value="ECO:0007669"/>
    <property type="project" value="UniProtKB-KW"/>
</dbReference>
<keyword evidence="4" id="KW-1185">Reference proteome</keyword>
<dbReference type="EMBL" id="JBFSHR010000029">
    <property type="protein sequence ID" value="MEX6429938.1"/>
    <property type="molecule type" value="Genomic_DNA"/>
</dbReference>
<dbReference type="Proteomes" id="UP001560267">
    <property type="component" value="Unassembled WGS sequence"/>
</dbReference>
<dbReference type="Pfam" id="PF12697">
    <property type="entry name" value="Abhydrolase_6"/>
    <property type="match status" value="1"/>
</dbReference>
<dbReference type="PANTHER" id="PTHR42916:SF1">
    <property type="entry name" value="PROTEIN PHYLLO, CHLOROPLASTIC"/>
    <property type="match status" value="1"/>
</dbReference>
<dbReference type="InterPro" id="IPR000073">
    <property type="entry name" value="AB_hydrolase_1"/>
</dbReference>
<dbReference type="SUPFAM" id="SSF53474">
    <property type="entry name" value="alpha/beta-Hydrolases"/>
    <property type="match status" value="1"/>
</dbReference>
<evidence type="ECO:0000313" key="4">
    <source>
        <dbReference type="Proteomes" id="UP001560267"/>
    </source>
</evidence>
<dbReference type="RefSeq" id="WP_369084577.1">
    <property type="nucleotide sequence ID" value="NZ_JBFSHR010000029.1"/>
</dbReference>
<gene>
    <name evidence="3" type="ORF">AB6A68_08810</name>
</gene>
<keyword evidence="3" id="KW-0378">Hydrolase</keyword>
<name>A0ABV3Y2Z9_9ACTN</name>
<keyword evidence="1" id="KW-0456">Lyase</keyword>
<reference evidence="3 4" key="1">
    <citation type="submission" date="2024-07" db="EMBL/GenBank/DDBJ databases">
        <title>Draft Genome Sequence of Ferrimicrobium acidiphilum Strain YE2023, Isolated from a Pulp of Bioleach Reactor.</title>
        <authorList>
            <person name="Elkina Y.A."/>
            <person name="Bulaeva A.G."/>
            <person name="Beletsky A.V."/>
            <person name="Mardanov A.V."/>
        </authorList>
    </citation>
    <scope>NUCLEOTIDE SEQUENCE [LARGE SCALE GENOMIC DNA]</scope>
    <source>
        <strain evidence="3 4">YE2023</strain>
    </source>
</reference>
<evidence type="ECO:0000313" key="3">
    <source>
        <dbReference type="EMBL" id="MEX6429938.1"/>
    </source>
</evidence>
<comment type="caution">
    <text evidence="3">The sequence shown here is derived from an EMBL/GenBank/DDBJ whole genome shotgun (WGS) entry which is preliminary data.</text>
</comment>
<dbReference type="Gene3D" id="3.40.50.1820">
    <property type="entry name" value="alpha/beta hydrolase"/>
    <property type="match status" value="1"/>
</dbReference>
<dbReference type="PANTHER" id="PTHR42916">
    <property type="entry name" value="2-SUCCINYL-5-ENOLPYRUVYL-6-HYDROXY-3-CYCLOHEXENE-1-CARBOXYLATE SYNTHASE"/>
    <property type="match status" value="1"/>
</dbReference>
<feature type="domain" description="AB hydrolase-1" evidence="2">
    <location>
        <begin position="29"/>
        <end position="266"/>
    </location>
</feature>
<proteinExistence type="predicted"/>
<organism evidence="3 4">
    <name type="scientific">Ferrimicrobium acidiphilum</name>
    <dbReference type="NCBI Taxonomy" id="121039"/>
    <lineage>
        <taxon>Bacteria</taxon>
        <taxon>Bacillati</taxon>
        <taxon>Actinomycetota</taxon>
        <taxon>Acidimicrobiia</taxon>
        <taxon>Acidimicrobiales</taxon>
        <taxon>Acidimicrobiaceae</taxon>
        <taxon>Ferrimicrobium</taxon>
    </lineage>
</organism>
<evidence type="ECO:0000259" key="2">
    <source>
        <dbReference type="Pfam" id="PF12697"/>
    </source>
</evidence>
<evidence type="ECO:0000256" key="1">
    <source>
        <dbReference type="ARBA" id="ARBA00023239"/>
    </source>
</evidence>
<protein>
    <submittedName>
        <fullName evidence="3">Alpha/beta fold hydrolase</fullName>
    </submittedName>
</protein>
<sequence>MSTLTISQTLLDSTVAALRVQARAPGGDLVCLHGFTQNRFAMVRTLVAPLATRYRSIWFLDCPGHGSTPVDEGPPRAFFETLATTGAGIDVIGYSMGARLGLWFVSLYPEVVRRAVIASGHLGLQGDQARAARLNSDAALADRLARLPYAAGLGARNSEFVAFLKEWNQAPLFGKRTLSDADLRLRLLNNPANLAGALRSYGTGQQPDLTEPLRTTNTKILYLYGEHDHTYASMAERARQLPSCTVEMIADAAHDLLHDQPRKVAHAVTAFLSS</sequence>
<accession>A0ABV3Y2Z9</accession>